<dbReference type="GO" id="GO:0003824">
    <property type="term" value="F:catalytic activity"/>
    <property type="evidence" value="ECO:0007669"/>
    <property type="project" value="InterPro"/>
</dbReference>
<dbReference type="PANTHER" id="PTHR36306">
    <property type="entry name" value="ALPHA-AMYLASE-RELATED-RELATED"/>
    <property type="match status" value="1"/>
</dbReference>
<keyword evidence="2 3" id="KW-0119">Carbohydrate metabolism</keyword>
<reference evidence="5" key="1">
    <citation type="journal article" date="2020" name="mSystems">
        <title>Genome- and Community-Level Interaction Insights into Carbon Utilization and Element Cycling Functions of Hydrothermarchaeota in Hydrothermal Sediment.</title>
        <authorList>
            <person name="Zhou Z."/>
            <person name="Liu Y."/>
            <person name="Xu W."/>
            <person name="Pan J."/>
            <person name="Luo Z.H."/>
            <person name="Li M."/>
        </authorList>
    </citation>
    <scope>NUCLEOTIDE SEQUENCE [LARGE SCALE GENOMIC DNA]</scope>
    <source>
        <strain evidence="5">SpSt-82</strain>
    </source>
</reference>
<proteinExistence type="inferred from homology"/>
<sequence length="532" mass="62627">MPLFVHILWHMHQPWYWDERSGRFILPWVRTHATKDYLFMGRLLERFPSVQVTFNFTPSLLKQIELYLAGKKDRVMELAEKPVLSLTEEEKREICDLFFLVSSPLVFASWPRYRELWERRSEALSSFTSQDFLDLQVLYQLIWFDPLLLQEDGDLRRLHEKGRNYGEEDKTLVFEVTMRVFREILPQYRKLLAEGQIEVTFSPFYHPILPLLVDTSLAQGSGEPTPVPGVRYAFPQDAREQIRRGREYAREVWGQELCGMWPSEGSVSEEVLWMAQEEGVRWVATGEEVLFRSLQQGRGEDGKAPEVLYRPHCLGKDGRGIVVLFRDRVLSDAIGFEYHRLSPQDAVEDFVRRLWYIRKSLPQSRDYVVNIILDGENAWEYYRDNGLPFLTGLYEALSEAREFVTTTPSKYLQEHQEVSVLERLLPGSWIFGSFSSWIGHPEKNWAWERLFEVRQEFEEVKDRLSPSVRERAYELILQAEGSDWFWWLGEDHPSPQKRVFVAYFLGLLEEVRGLLHAGRGSEEQCTRGTLWP</sequence>
<feature type="domain" description="Glycoside hydrolase family 57 N-terminal" evidence="4">
    <location>
        <begin position="7"/>
        <end position="420"/>
    </location>
</feature>
<comment type="caution">
    <text evidence="5">The sequence shown here is derived from an EMBL/GenBank/DDBJ whole genome shotgun (WGS) entry which is preliminary data.</text>
</comment>
<accession>A0A7V4TGD9</accession>
<dbReference type="CDD" id="cd10796">
    <property type="entry name" value="GH57N_APU"/>
    <property type="match status" value="1"/>
</dbReference>
<dbReference type="Gene3D" id="3.20.110.10">
    <property type="entry name" value="Glycoside hydrolase 38, N terminal domain"/>
    <property type="match status" value="1"/>
</dbReference>
<dbReference type="AlphaFoldDB" id="A0A7V4TGD9"/>
<evidence type="ECO:0000256" key="2">
    <source>
        <dbReference type="ARBA" id="ARBA00023277"/>
    </source>
</evidence>
<gene>
    <name evidence="5" type="ORF">ENW11_03175</name>
</gene>
<dbReference type="Pfam" id="PF03065">
    <property type="entry name" value="Glyco_hydro_57"/>
    <property type="match status" value="1"/>
</dbReference>
<dbReference type="EMBL" id="DTIY01000020">
    <property type="protein sequence ID" value="HGY38799.1"/>
    <property type="molecule type" value="Genomic_DNA"/>
</dbReference>
<dbReference type="InterPro" id="IPR011330">
    <property type="entry name" value="Glyco_hydro/deAcase_b/a-brl"/>
</dbReference>
<dbReference type="InterPro" id="IPR027291">
    <property type="entry name" value="Glyco_hydro_38_N_sf"/>
</dbReference>
<dbReference type="GO" id="GO:0005975">
    <property type="term" value="P:carbohydrate metabolic process"/>
    <property type="evidence" value="ECO:0007669"/>
    <property type="project" value="InterPro"/>
</dbReference>
<dbReference type="PANTHER" id="PTHR36306:SF1">
    <property type="entry name" value="ALPHA-AMYLASE-RELATED"/>
    <property type="match status" value="1"/>
</dbReference>
<evidence type="ECO:0000313" key="5">
    <source>
        <dbReference type="EMBL" id="HGY38799.1"/>
    </source>
</evidence>
<evidence type="ECO:0000256" key="1">
    <source>
        <dbReference type="ARBA" id="ARBA00006821"/>
    </source>
</evidence>
<dbReference type="InterPro" id="IPR052046">
    <property type="entry name" value="GH57_Enzymes"/>
</dbReference>
<dbReference type="SUPFAM" id="SSF88713">
    <property type="entry name" value="Glycoside hydrolase/deacetylase"/>
    <property type="match status" value="1"/>
</dbReference>
<evidence type="ECO:0000256" key="3">
    <source>
        <dbReference type="RuleBase" id="RU361196"/>
    </source>
</evidence>
<name>A0A7V4TGD9_9BACT</name>
<organism evidence="5">
    <name type="scientific">Candidatus Caldatribacterium saccharofermentans</name>
    <dbReference type="NCBI Taxonomy" id="1454753"/>
    <lineage>
        <taxon>Bacteria</taxon>
        <taxon>Pseudomonadati</taxon>
        <taxon>Atribacterota</taxon>
        <taxon>Atribacteria</taxon>
        <taxon>Atribacterales</taxon>
        <taxon>Candidatus Caldatribacteriaceae</taxon>
        <taxon>Candidatus Caldatribacterium</taxon>
    </lineage>
</organism>
<dbReference type="InterPro" id="IPR004300">
    <property type="entry name" value="Glyco_hydro_57_N"/>
</dbReference>
<comment type="similarity">
    <text evidence="1 3">Belongs to the glycosyl hydrolase 57 family.</text>
</comment>
<protein>
    <recommendedName>
        <fullName evidence="4">Glycoside hydrolase family 57 N-terminal domain-containing protein</fullName>
    </recommendedName>
</protein>
<evidence type="ECO:0000259" key="4">
    <source>
        <dbReference type="Pfam" id="PF03065"/>
    </source>
</evidence>